<keyword evidence="2" id="KW-1185">Reference proteome</keyword>
<protein>
    <submittedName>
        <fullName evidence="1">Uncharacterized protein</fullName>
    </submittedName>
</protein>
<evidence type="ECO:0000313" key="2">
    <source>
        <dbReference type="Proteomes" id="UP000234275"/>
    </source>
</evidence>
<dbReference type="AlphaFoldDB" id="A0A2I2GR08"/>
<dbReference type="Proteomes" id="UP000234275">
    <property type="component" value="Unassembled WGS sequence"/>
</dbReference>
<name>A0A2I2GR08_9EURO</name>
<accession>A0A2I2GR08</accession>
<dbReference type="VEuPathDB" id="FungiDB:P170DRAFT_37652"/>
<proteinExistence type="predicted"/>
<reference evidence="1 2" key="1">
    <citation type="submission" date="2016-12" db="EMBL/GenBank/DDBJ databases">
        <title>The genomes of Aspergillus section Nigri reveals drivers in fungal speciation.</title>
        <authorList>
            <consortium name="DOE Joint Genome Institute"/>
            <person name="Vesth T.C."/>
            <person name="Nybo J."/>
            <person name="Theobald S."/>
            <person name="Brandl J."/>
            <person name="Frisvad J.C."/>
            <person name="Nielsen K.F."/>
            <person name="Lyhne E.K."/>
            <person name="Kogle M.E."/>
            <person name="Kuo A."/>
            <person name="Riley R."/>
            <person name="Clum A."/>
            <person name="Nolan M."/>
            <person name="Lipzen A."/>
            <person name="Salamov A."/>
            <person name="Henrissat B."/>
            <person name="Wiebenga A."/>
            <person name="De Vries R.P."/>
            <person name="Grigoriev I.V."/>
            <person name="Mortensen U.H."/>
            <person name="Andersen M.R."/>
            <person name="Baker S.E."/>
        </authorList>
    </citation>
    <scope>NUCLEOTIDE SEQUENCE [LARGE SCALE GENOMIC DNA]</scope>
    <source>
        <strain evidence="1 2">IBT 23096</strain>
    </source>
</reference>
<dbReference type="EMBL" id="MSFO01000001">
    <property type="protein sequence ID" value="PLB55303.1"/>
    <property type="molecule type" value="Genomic_DNA"/>
</dbReference>
<comment type="caution">
    <text evidence="1">The sequence shown here is derived from an EMBL/GenBank/DDBJ whole genome shotgun (WGS) entry which is preliminary data.</text>
</comment>
<organism evidence="1 2">
    <name type="scientific">Aspergillus steynii IBT 23096</name>
    <dbReference type="NCBI Taxonomy" id="1392250"/>
    <lineage>
        <taxon>Eukaryota</taxon>
        <taxon>Fungi</taxon>
        <taxon>Dikarya</taxon>
        <taxon>Ascomycota</taxon>
        <taxon>Pezizomycotina</taxon>
        <taxon>Eurotiomycetes</taxon>
        <taxon>Eurotiomycetidae</taxon>
        <taxon>Eurotiales</taxon>
        <taxon>Aspergillaceae</taxon>
        <taxon>Aspergillus</taxon>
        <taxon>Aspergillus subgen. Circumdati</taxon>
    </lineage>
</organism>
<dbReference type="GeneID" id="36553072"/>
<dbReference type="RefSeq" id="XP_024710605.1">
    <property type="nucleotide sequence ID" value="XM_024845372.1"/>
</dbReference>
<evidence type="ECO:0000313" key="1">
    <source>
        <dbReference type="EMBL" id="PLB55303.1"/>
    </source>
</evidence>
<gene>
    <name evidence="1" type="ORF">P170DRAFT_37652</name>
</gene>
<sequence length="159" mass="18571">MKGDGELLTQPIGETNGGRGGRVCDRVGRWIWMLETVIGYRSRIGWEDRPHTIIQRFTNTMTGCLLNLLTMIWFDMEEIEEIVYGVLRLRMHRANRATRANMTYISRVFHLVLVHRFCSIRRPTRFRQVHRSDPPTRSTPAFSYPETSSRDFGVDSILI</sequence>